<dbReference type="GO" id="GO:0050660">
    <property type="term" value="F:flavin adenine dinucleotide binding"/>
    <property type="evidence" value="ECO:0007669"/>
    <property type="project" value="InterPro"/>
</dbReference>
<feature type="binding site" evidence="2">
    <location>
        <begin position="107"/>
        <end position="110"/>
    </location>
    <ligand>
        <name>FAD</name>
        <dbReference type="ChEBI" id="CHEBI:57692"/>
    </ligand>
</feature>
<dbReference type="GO" id="GO:0044550">
    <property type="term" value="P:secondary metabolite biosynthetic process"/>
    <property type="evidence" value="ECO:0007669"/>
    <property type="project" value="TreeGrafter"/>
</dbReference>
<feature type="chain" id="PRO_5024465085" description="Glucose-methanol-choline oxidoreductase N-terminal domain-containing protein" evidence="3">
    <location>
        <begin position="22"/>
        <end position="430"/>
    </location>
</feature>
<evidence type="ECO:0000256" key="3">
    <source>
        <dbReference type="SAM" id="SignalP"/>
    </source>
</evidence>
<evidence type="ECO:0000313" key="6">
    <source>
        <dbReference type="Proteomes" id="UP000322873"/>
    </source>
</evidence>
<accession>A0A5M9JZY8</accession>
<dbReference type="PANTHER" id="PTHR11552">
    <property type="entry name" value="GLUCOSE-METHANOL-CHOLINE GMC OXIDOREDUCTASE"/>
    <property type="match status" value="1"/>
</dbReference>
<dbReference type="VEuPathDB" id="FungiDB:MFRU_003g04040"/>
<sequence length="430" mass="45799">MFSNLYSLLVLTSYDLVGALATSNHAGSAPVRSCDYVVIGGGTAGLTVATRLAEPGHLTVCVIEAGGFYEQDAGNKSSVPGYASYGSNVDPSTAADTPEIDWGSARNFMVYQRGNAQAYDMWADQVGDQSYSWDRFLPYFRKSANYSAPNMDLRAANATVPAPSSGAFSPAGGPLRVSHANWALPMSSYAEAAFSSSIGIAPLQDLSSDEKRSSSEASFLQYALRNGRNNLKIFTRTLAKKIMFDGNKAIGVVVTANGTEWTIKARKEVILSAGAFQSPQLLMVSGIGPKSDLQRLDIEVLIDAPGEVSVETQSELSDPAKALKAAQEYDKRHSGHSGILTSNGADYIGWEKVPSPQRANLSANALNDLSQFPPDWPELEMVIGALAVPGGGIVESSRCIRVSPLTPGHPQATIYAFAEKIAADILRGQY</sequence>
<comment type="similarity">
    <text evidence="1">Belongs to the GMC oxidoreductase family.</text>
</comment>
<dbReference type="PROSITE" id="PS00624">
    <property type="entry name" value="GMC_OXRED_2"/>
    <property type="match status" value="1"/>
</dbReference>
<dbReference type="InterPro" id="IPR000172">
    <property type="entry name" value="GMC_OxRdtase_N"/>
</dbReference>
<dbReference type="PIRSF" id="PIRSF000137">
    <property type="entry name" value="Alcohol_oxidase"/>
    <property type="match status" value="1"/>
</dbReference>
<dbReference type="VEuPathDB" id="FungiDB:MFRU_002g04790"/>
<keyword evidence="2" id="KW-0285">Flavoprotein</keyword>
<dbReference type="AlphaFoldDB" id="A0A5M9JZY8"/>
<dbReference type="InterPro" id="IPR012132">
    <property type="entry name" value="GMC_OxRdtase"/>
</dbReference>
<name>A0A5M9JZY8_MONFR</name>
<proteinExistence type="inferred from homology"/>
<keyword evidence="3" id="KW-0732">Signal</keyword>
<dbReference type="SUPFAM" id="SSF51905">
    <property type="entry name" value="FAD/NAD(P)-binding domain"/>
    <property type="match status" value="1"/>
</dbReference>
<reference evidence="5 6" key="1">
    <citation type="submission" date="2019-06" db="EMBL/GenBank/DDBJ databases">
        <title>Genome Sequence of the Brown Rot Fungal Pathogen Monilinia fructicola.</title>
        <authorList>
            <person name="De Miccolis Angelini R.M."/>
            <person name="Landi L."/>
            <person name="Abate D."/>
            <person name="Pollastro S."/>
            <person name="Romanazzi G."/>
            <person name="Faretra F."/>
        </authorList>
    </citation>
    <scope>NUCLEOTIDE SEQUENCE [LARGE SCALE GENOMIC DNA]</scope>
    <source>
        <strain evidence="5 6">Mfrc123</strain>
    </source>
</reference>
<evidence type="ECO:0000256" key="1">
    <source>
        <dbReference type="ARBA" id="ARBA00010790"/>
    </source>
</evidence>
<dbReference type="Proteomes" id="UP000322873">
    <property type="component" value="Unassembled WGS sequence"/>
</dbReference>
<keyword evidence="2" id="KW-0274">FAD</keyword>
<evidence type="ECO:0000256" key="2">
    <source>
        <dbReference type="PIRSR" id="PIRSR000137-2"/>
    </source>
</evidence>
<feature type="signal peptide" evidence="3">
    <location>
        <begin position="1"/>
        <end position="21"/>
    </location>
</feature>
<evidence type="ECO:0000313" key="5">
    <source>
        <dbReference type="EMBL" id="KAA8574821.1"/>
    </source>
</evidence>
<protein>
    <recommendedName>
        <fullName evidence="4">Glucose-methanol-choline oxidoreductase N-terminal domain-containing protein</fullName>
    </recommendedName>
</protein>
<dbReference type="GO" id="GO:0016614">
    <property type="term" value="F:oxidoreductase activity, acting on CH-OH group of donors"/>
    <property type="evidence" value="ECO:0007669"/>
    <property type="project" value="InterPro"/>
</dbReference>
<evidence type="ECO:0000259" key="4">
    <source>
        <dbReference type="PROSITE" id="PS00624"/>
    </source>
</evidence>
<feature type="domain" description="Glucose-methanol-choline oxidoreductase N-terminal" evidence="4">
    <location>
        <begin position="274"/>
        <end position="288"/>
    </location>
</feature>
<comment type="caution">
    <text evidence="5">The sequence shown here is derived from an EMBL/GenBank/DDBJ whole genome shotgun (WGS) entry which is preliminary data.</text>
</comment>
<dbReference type="PANTHER" id="PTHR11552:SF228">
    <property type="entry name" value="GLUCOSE-METHANOL-CHOLINE OXIDOREDUCTASE N-TERMINAL DOMAIN-CONTAINING PROTEIN"/>
    <property type="match status" value="1"/>
</dbReference>
<dbReference type="Gene3D" id="3.50.50.60">
    <property type="entry name" value="FAD/NAD(P)-binding domain"/>
    <property type="match status" value="2"/>
</dbReference>
<dbReference type="EMBL" id="VICG01000002">
    <property type="protein sequence ID" value="KAA8574821.1"/>
    <property type="molecule type" value="Genomic_DNA"/>
</dbReference>
<organism evidence="5 6">
    <name type="scientific">Monilinia fructicola</name>
    <name type="common">Brown rot fungus</name>
    <name type="synonym">Ciboria fructicola</name>
    <dbReference type="NCBI Taxonomy" id="38448"/>
    <lineage>
        <taxon>Eukaryota</taxon>
        <taxon>Fungi</taxon>
        <taxon>Dikarya</taxon>
        <taxon>Ascomycota</taxon>
        <taxon>Pezizomycotina</taxon>
        <taxon>Leotiomycetes</taxon>
        <taxon>Helotiales</taxon>
        <taxon>Sclerotiniaceae</taxon>
        <taxon>Monilinia</taxon>
    </lineage>
</organism>
<gene>
    <name evidence="5" type="ORF">EYC84_004068</name>
</gene>
<dbReference type="Pfam" id="PF00732">
    <property type="entry name" value="GMC_oxred_N"/>
    <property type="match status" value="1"/>
</dbReference>
<keyword evidence="6" id="KW-1185">Reference proteome</keyword>
<comment type="cofactor">
    <cofactor evidence="2">
        <name>FAD</name>
        <dbReference type="ChEBI" id="CHEBI:57692"/>
    </cofactor>
</comment>
<dbReference type="InterPro" id="IPR036188">
    <property type="entry name" value="FAD/NAD-bd_sf"/>
</dbReference>